<proteinExistence type="predicted"/>
<evidence type="ECO:0000256" key="1">
    <source>
        <dbReference type="ARBA" id="ARBA00004141"/>
    </source>
</evidence>
<dbReference type="Gene3D" id="1.20.1070.10">
    <property type="entry name" value="Rhodopsin 7-helix transmembrane proteins"/>
    <property type="match status" value="1"/>
</dbReference>
<dbReference type="AlphaFoldDB" id="A0A1R2B0R9"/>
<name>A0A1R2B0R9_9CILI</name>
<feature type="transmembrane region" description="Helical" evidence="8">
    <location>
        <begin position="76"/>
        <end position="105"/>
    </location>
</feature>
<feature type="transmembrane region" description="Helical" evidence="8">
    <location>
        <begin position="200"/>
        <end position="220"/>
    </location>
</feature>
<dbReference type="GO" id="GO:0005886">
    <property type="term" value="C:plasma membrane"/>
    <property type="evidence" value="ECO:0007669"/>
    <property type="project" value="TreeGrafter"/>
</dbReference>
<feature type="transmembrane region" description="Helical" evidence="8">
    <location>
        <begin position="155"/>
        <end position="179"/>
    </location>
</feature>
<keyword evidence="2 8" id="KW-0812">Transmembrane</keyword>
<dbReference type="GO" id="GO:0007189">
    <property type="term" value="P:adenylate cyclase-activating G protein-coupled receptor signaling pathway"/>
    <property type="evidence" value="ECO:0007669"/>
    <property type="project" value="TreeGrafter"/>
</dbReference>
<evidence type="ECO:0000256" key="7">
    <source>
        <dbReference type="ARBA" id="ARBA00023224"/>
    </source>
</evidence>
<evidence type="ECO:0000256" key="2">
    <source>
        <dbReference type="ARBA" id="ARBA00022692"/>
    </source>
</evidence>
<accession>A0A1R2B0R9</accession>
<evidence type="ECO:0000259" key="9">
    <source>
        <dbReference type="PROSITE" id="PS50261"/>
    </source>
</evidence>
<keyword evidence="4" id="KW-0297">G-protein coupled receptor</keyword>
<reference evidence="10 11" key="1">
    <citation type="submission" date="2016-11" db="EMBL/GenBank/DDBJ databases">
        <title>The macronuclear genome of Stentor coeruleus: a giant cell with tiny introns.</title>
        <authorList>
            <person name="Slabodnick M."/>
            <person name="Ruby J.G."/>
            <person name="Reiff S.B."/>
            <person name="Swart E.C."/>
            <person name="Gosai S."/>
            <person name="Prabakaran S."/>
            <person name="Witkowska E."/>
            <person name="Larue G.E."/>
            <person name="Fisher S."/>
            <person name="Freeman R.M."/>
            <person name="Gunawardena J."/>
            <person name="Chu W."/>
            <person name="Stover N.A."/>
            <person name="Gregory B.D."/>
            <person name="Nowacki M."/>
            <person name="Derisi J."/>
            <person name="Roy S.W."/>
            <person name="Marshall W.F."/>
            <person name="Sood P."/>
        </authorList>
    </citation>
    <scope>NUCLEOTIDE SEQUENCE [LARGE SCALE GENOMIC DNA]</scope>
    <source>
        <strain evidence="10">WM001</strain>
    </source>
</reference>
<evidence type="ECO:0000256" key="3">
    <source>
        <dbReference type="ARBA" id="ARBA00022989"/>
    </source>
</evidence>
<feature type="transmembrane region" description="Helical" evidence="8">
    <location>
        <begin position="232"/>
        <end position="254"/>
    </location>
</feature>
<gene>
    <name evidence="10" type="ORF">SteCoe_31670</name>
</gene>
<evidence type="ECO:0000256" key="5">
    <source>
        <dbReference type="ARBA" id="ARBA00023136"/>
    </source>
</evidence>
<comment type="caution">
    <text evidence="10">The sequence shown here is derived from an EMBL/GenBank/DDBJ whole genome shotgun (WGS) entry which is preliminary data.</text>
</comment>
<organism evidence="10 11">
    <name type="scientific">Stentor coeruleus</name>
    <dbReference type="NCBI Taxonomy" id="5963"/>
    <lineage>
        <taxon>Eukaryota</taxon>
        <taxon>Sar</taxon>
        <taxon>Alveolata</taxon>
        <taxon>Ciliophora</taxon>
        <taxon>Postciliodesmatophora</taxon>
        <taxon>Heterotrichea</taxon>
        <taxon>Heterotrichida</taxon>
        <taxon>Stentoridae</taxon>
        <taxon>Stentor</taxon>
    </lineage>
</organism>
<dbReference type="PROSITE" id="PS50261">
    <property type="entry name" value="G_PROTEIN_RECEP_F2_4"/>
    <property type="match status" value="1"/>
</dbReference>
<keyword evidence="3 8" id="KW-1133">Transmembrane helix</keyword>
<keyword evidence="5 8" id="KW-0472">Membrane</keyword>
<evidence type="ECO:0000313" key="11">
    <source>
        <dbReference type="Proteomes" id="UP000187209"/>
    </source>
</evidence>
<dbReference type="PRINTS" id="PR02001">
    <property type="entry name" value="GCR1CAMPR"/>
</dbReference>
<comment type="subcellular location">
    <subcellularLocation>
        <location evidence="1">Membrane</location>
        <topology evidence="1">Multi-pass membrane protein</topology>
    </subcellularLocation>
</comment>
<evidence type="ECO:0000256" key="4">
    <source>
        <dbReference type="ARBA" id="ARBA00023040"/>
    </source>
</evidence>
<dbReference type="PANTHER" id="PTHR23112">
    <property type="entry name" value="G PROTEIN-COUPLED RECEPTOR 157-RELATED"/>
    <property type="match status" value="1"/>
</dbReference>
<feature type="transmembrane region" description="Helical" evidence="8">
    <location>
        <begin position="47"/>
        <end position="64"/>
    </location>
</feature>
<dbReference type="InterPro" id="IPR022343">
    <property type="entry name" value="GCR1-cAMP_receptor"/>
</dbReference>
<evidence type="ECO:0000256" key="6">
    <source>
        <dbReference type="ARBA" id="ARBA00023170"/>
    </source>
</evidence>
<dbReference type="SUPFAM" id="SSF81321">
    <property type="entry name" value="Family A G protein-coupled receptor-like"/>
    <property type="match status" value="1"/>
</dbReference>
<keyword evidence="11" id="KW-1185">Reference proteome</keyword>
<keyword evidence="6" id="KW-0675">Receptor</keyword>
<feature type="transmembrane region" description="Helical" evidence="8">
    <location>
        <begin position="117"/>
        <end position="135"/>
    </location>
</feature>
<dbReference type="PANTHER" id="PTHR23112:SF0">
    <property type="entry name" value="TRANSMEMBRANE PROTEIN 116"/>
    <property type="match status" value="1"/>
</dbReference>
<protein>
    <recommendedName>
        <fullName evidence="9">G-protein coupled receptors family 2 profile 2 domain-containing protein</fullName>
    </recommendedName>
</protein>
<dbReference type="EMBL" id="MPUH01001095">
    <property type="protein sequence ID" value="OMJ70361.1"/>
    <property type="molecule type" value="Genomic_DNA"/>
</dbReference>
<sequence length="304" mass="34784">MVCWEHGAVEVYLYGLVPCSILSIFGCIYIIVIYYRFEEFQGYFNKLVFCISLSDLIRSFLLLIPCQDLENLPLKIIIGIILQSTLITTIMWSASISITLYQVVLFSVTDFEKYFKIWAILSCIIVPGLFILPVITDSYDVQGTVCSIKSNLSGFLWRSLLVYLPGILIILISLFTYLKTYKALLVMELDKHRKFLLKRISLYPVIMLIDILPIIITRVIQYVDKECSYTPLYSIALSIFALHGFFNAITFALNNSVKGLIRERHTIKSRGSYRNSQVLFGSFASVNLLDESYDEDKPYGGINN</sequence>
<feature type="transmembrane region" description="Helical" evidence="8">
    <location>
        <begin position="12"/>
        <end position="35"/>
    </location>
</feature>
<dbReference type="PRINTS" id="PR02000">
    <property type="entry name" value="GCR1PLANT"/>
</dbReference>
<dbReference type="InterPro" id="IPR017981">
    <property type="entry name" value="GPCR_2-like_7TM"/>
</dbReference>
<feature type="domain" description="G-protein coupled receptors family 2 profile 2" evidence="9">
    <location>
        <begin position="9"/>
        <end position="255"/>
    </location>
</feature>
<dbReference type="InterPro" id="IPR022340">
    <property type="entry name" value="GPCR_GCR1_put"/>
</dbReference>
<dbReference type="Proteomes" id="UP000187209">
    <property type="component" value="Unassembled WGS sequence"/>
</dbReference>
<evidence type="ECO:0000313" key="10">
    <source>
        <dbReference type="EMBL" id="OMJ70361.1"/>
    </source>
</evidence>
<dbReference type="GO" id="GO:0004930">
    <property type="term" value="F:G protein-coupled receptor activity"/>
    <property type="evidence" value="ECO:0007669"/>
    <property type="project" value="UniProtKB-KW"/>
</dbReference>
<evidence type="ECO:0000256" key="8">
    <source>
        <dbReference type="SAM" id="Phobius"/>
    </source>
</evidence>
<keyword evidence="7" id="KW-0807">Transducer</keyword>
<dbReference type="GO" id="GO:0007166">
    <property type="term" value="P:cell surface receptor signaling pathway"/>
    <property type="evidence" value="ECO:0007669"/>
    <property type="project" value="InterPro"/>
</dbReference>